<evidence type="ECO:0000313" key="1">
    <source>
        <dbReference type="EMBL" id="XCD03295.1"/>
    </source>
</evidence>
<name>A0AAU8AYJ1_9VIRU</name>
<evidence type="ECO:0000313" key="2">
    <source>
        <dbReference type="EMBL" id="XCD04421.1"/>
    </source>
</evidence>
<dbReference type="EMBL" id="PP511492">
    <property type="protein sequence ID" value="XCD04674.1"/>
    <property type="molecule type" value="Genomic_DNA"/>
</dbReference>
<dbReference type="EMBL" id="PP511458">
    <property type="protein sequence ID" value="XCD04421.1"/>
    <property type="molecule type" value="Genomic_DNA"/>
</dbReference>
<accession>A0AAU8AYJ1</accession>
<proteinExistence type="predicted"/>
<protein>
    <submittedName>
        <fullName evidence="3">Uncharacterized protein</fullName>
    </submittedName>
</protein>
<dbReference type="EMBL" id="PP511339">
    <property type="protein sequence ID" value="XCD03295.1"/>
    <property type="molecule type" value="Genomic_DNA"/>
</dbReference>
<sequence length="56" mass="6667">MKANYEITVLNVFSNTRETKKLYNISIGELAYYLIFQIDSNKYTILEIKNKIIINY</sequence>
<evidence type="ECO:0000313" key="3">
    <source>
        <dbReference type="EMBL" id="XCD04674.1"/>
    </source>
</evidence>
<organism evidence="3">
    <name type="scientific">Dulem virus 218</name>
    <dbReference type="NCBI Taxonomy" id="3145695"/>
    <lineage>
        <taxon>Viruses</taxon>
        <taxon>Monodnaviria</taxon>
        <taxon>Sangervirae</taxon>
        <taxon>Phixviricota</taxon>
        <taxon>Malgrandaviricetes</taxon>
        <taxon>Petitvirales</taxon>
        <taxon>Microviridae</taxon>
        <taxon>Microvirus</taxon>
    </lineage>
</organism>
<reference evidence="3" key="1">
    <citation type="submission" date="2024-03" db="EMBL/GenBank/DDBJ databases">
        <title>Diverse circular DNA viruses in blood, oral, and fecal samples of captive lemurs.</title>
        <authorList>
            <person name="Paietta E.N."/>
            <person name="Kraberger S."/>
            <person name="Lund M.C."/>
            <person name="Custer J.M."/>
            <person name="Vargas K.M."/>
            <person name="Ehmke E.E."/>
            <person name="Yoder A.D."/>
            <person name="Varsani A."/>
        </authorList>
    </citation>
    <scope>NUCLEOTIDE SEQUENCE</scope>
    <source>
        <strain evidence="1">Duke_18_42</strain>
        <strain evidence="2">Duke_23FS_33</strain>
        <strain evidence="3">Duke_24FF_976</strain>
    </source>
</reference>